<dbReference type="PANTHER" id="PTHR45661:SF3">
    <property type="entry name" value="IG-LIKE DOMAIN-CONTAINING PROTEIN"/>
    <property type="match status" value="1"/>
</dbReference>
<dbReference type="SUPFAM" id="SSF52058">
    <property type="entry name" value="L domain-like"/>
    <property type="match status" value="2"/>
</dbReference>
<organism evidence="2 3">
    <name type="scientific">Candidatus Blautia faecavium</name>
    <dbReference type="NCBI Taxonomy" id="2838487"/>
    <lineage>
        <taxon>Bacteria</taxon>
        <taxon>Bacillati</taxon>
        <taxon>Bacillota</taxon>
        <taxon>Clostridia</taxon>
        <taxon>Lachnospirales</taxon>
        <taxon>Lachnospiraceae</taxon>
        <taxon>Blautia</taxon>
    </lineage>
</organism>
<dbReference type="Proteomes" id="UP000823842">
    <property type="component" value="Unassembled WGS sequence"/>
</dbReference>
<accession>A0A9D2LSS3</accession>
<feature type="signal peptide" evidence="1">
    <location>
        <begin position="1"/>
        <end position="26"/>
    </location>
</feature>
<evidence type="ECO:0000313" key="2">
    <source>
        <dbReference type="EMBL" id="HJB28448.1"/>
    </source>
</evidence>
<dbReference type="EMBL" id="DWYZ01000127">
    <property type="protein sequence ID" value="HJB28448.1"/>
    <property type="molecule type" value="Genomic_DNA"/>
</dbReference>
<gene>
    <name evidence="2" type="ORF">IAA06_06600</name>
</gene>
<keyword evidence="1" id="KW-0732">Signal</keyword>
<dbReference type="InterPro" id="IPR053139">
    <property type="entry name" value="Surface_bspA-like"/>
</dbReference>
<proteinExistence type="predicted"/>
<reference evidence="2" key="1">
    <citation type="journal article" date="2021" name="PeerJ">
        <title>Extensive microbial diversity within the chicken gut microbiome revealed by metagenomics and culture.</title>
        <authorList>
            <person name="Gilroy R."/>
            <person name="Ravi A."/>
            <person name="Getino M."/>
            <person name="Pursley I."/>
            <person name="Horton D.L."/>
            <person name="Alikhan N.F."/>
            <person name="Baker D."/>
            <person name="Gharbi K."/>
            <person name="Hall N."/>
            <person name="Watson M."/>
            <person name="Adriaenssens E.M."/>
            <person name="Foster-Nyarko E."/>
            <person name="Jarju S."/>
            <person name="Secka A."/>
            <person name="Antonio M."/>
            <person name="Oren A."/>
            <person name="Chaudhuri R.R."/>
            <person name="La Ragione R."/>
            <person name="Hildebrand F."/>
            <person name="Pallen M.J."/>
        </authorList>
    </citation>
    <scope>NUCLEOTIDE SEQUENCE</scope>
    <source>
        <strain evidence="2">ChiSjej1B19-5720</strain>
    </source>
</reference>
<dbReference type="PANTHER" id="PTHR45661">
    <property type="entry name" value="SURFACE ANTIGEN"/>
    <property type="match status" value="1"/>
</dbReference>
<evidence type="ECO:0000256" key="1">
    <source>
        <dbReference type="SAM" id="SignalP"/>
    </source>
</evidence>
<dbReference type="InterPro" id="IPR032675">
    <property type="entry name" value="LRR_dom_sf"/>
</dbReference>
<protein>
    <submittedName>
        <fullName evidence="2">Leucine-rich repeat domain-containing protein</fullName>
    </submittedName>
</protein>
<dbReference type="InterPro" id="IPR026906">
    <property type="entry name" value="LRR_5"/>
</dbReference>
<name>A0A9D2LSS3_9FIRM</name>
<reference evidence="2" key="2">
    <citation type="submission" date="2021-04" db="EMBL/GenBank/DDBJ databases">
        <authorList>
            <person name="Gilroy R."/>
        </authorList>
    </citation>
    <scope>NUCLEOTIDE SEQUENCE</scope>
    <source>
        <strain evidence="2">ChiSjej1B19-5720</strain>
    </source>
</reference>
<feature type="chain" id="PRO_5038713309" evidence="1">
    <location>
        <begin position="27"/>
        <end position="992"/>
    </location>
</feature>
<dbReference type="Gene3D" id="3.80.10.10">
    <property type="entry name" value="Ribonuclease Inhibitor"/>
    <property type="match status" value="3"/>
</dbReference>
<sequence>MKGKRLCAVLLTGILVLPTPAVNVLAADFSDSVTEEKNSLEDLFTSGDSQEDSSKQAPGQISAEVPPIFTAGEETKIQETVVVQNVSYKYDGETDSYFVPAEAYSGNLLNSTIALVDEADGKKVTKIQDKAFCNLPELKYLYIPSSVIQIEGEIFHTEASVTIYGKEGSAAQEYAAVHGLPFIAEGSQSQDQLVVQDGLVYLYEESGDGYSVTGYNEALPQELFIPETVNGKPVIKIEDSVFSQCSRLKKVTVPGTVTSIGEYAFYMAANLEEAILQEGVQSLGSFVFAGCTSLRNAVLPDSVTQLGASGFQDCPSLENVRLSAGLKEICYYMFANSKLDNVLVIPEGVTELEWYVFSNFECEKVILPNTLTSIGDRAFIGGKMEEVIVPDSVTYWDIGVFTASDIDRIVLGNGLTSIRMNTFKNCKNMREFIIPDNFVEIGKYAFMNTGLYRLYIPASVKRIHKQAFAGSSHLTLFVEKGSYAEQFARENGIPYDTGDINDSVEYVDGIEYQYQPDEETYMLAYADEDLIGEIVIPSAIQGISVGGIKEGAFEKCTNTFSVTLPDCVTFIGDRAFKGSGLSRIILSPGTESIGEEAFAQSRLEEIILPGNIKEFGEKAFYNCTSLKSVSMEQGTAEIPRETFYGCSALERIALPEDLEIIGVRAFQGCGFTHIELPQGLSKVGWWAFAQCTALKEITIPGTINSLTSGVFKDCTSLEKVTLQDGILEIGDIFSGCEALRELHIPDSVYGIYGMAVNENCTVYGNTESTADQYCKEKGISFISVGESVLETPKITSSVYQDNGVHVELDSRCDNAQFYEYVISESPDFPENGSYLYKQEKSSRLSQDFLYLEKGTYYLFARSMRNLSDGSTQYSPWSEREEVIIAINTPDPSPVQSVKVKGNTVTVTVKKSAGTKGYGIVLADYVEKEGCQELVNPLYIRYASKNNRSTVYTLKNVRMGSYEVFARTYTRNDSGKNVYSRWSVFDKTIRVKR</sequence>
<comment type="caution">
    <text evidence="2">The sequence shown here is derived from an EMBL/GenBank/DDBJ whole genome shotgun (WGS) entry which is preliminary data.</text>
</comment>
<dbReference type="AlphaFoldDB" id="A0A9D2LSS3"/>
<dbReference type="Pfam" id="PF13306">
    <property type="entry name" value="LRR_5"/>
    <property type="match status" value="3"/>
</dbReference>
<evidence type="ECO:0000313" key="3">
    <source>
        <dbReference type="Proteomes" id="UP000823842"/>
    </source>
</evidence>